<reference evidence="3 4" key="1">
    <citation type="submission" date="2020-01" db="EMBL/GenBank/DDBJ databases">
        <title>Whole genome and functional gene identification of agarase of Vibrio HN897.</title>
        <authorList>
            <person name="Liu Y."/>
            <person name="Zhao Z."/>
        </authorList>
    </citation>
    <scope>NUCLEOTIDE SEQUENCE [LARGE SCALE GENOMIC DNA]</scope>
    <source>
        <strain evidence="3 4">HN897</strain>
    </source>
</reference>
<feature type="domain" description="LTD" evidence="2">
    <location>
        <begin position="11"/>
        <end position="131"/>
    </location>
</feature>
<dbReference type="InterPro" id="IPR005135">
    <property type="entry name" value="Endo/exonuclease/phosphatase"/>
</dbReference>
<dbReference type="CDD" id="cd04486">
    <property type="entry name" value="YhcR_OBF_like"/>
    <property type="match status" value="1"/>
</dbReference>
<protein>
    <submittedName>
        <fullName evidence="3">ExeM/NucH family extracellular endonuclease</fullName>
    </submittedName>
</protein>
<dbReference type="InterPro" id="IPR036691">
    <property type="entry name" value="Endo/exonu/phosph_ase_sf"/>
</dbReference>
<dbReference type="PANTHER" id="PTHR42834:SF1">
    <property type="entry name" value="ENDONUCLEASE_EXONUCLEASE_PHOSPHATASE FAMILY PROTEIN (AFU_ORTHOLOGUE AFUA_3G09210)"/>
    <property type="match status" value="1"/>
</dbReference>
<feature type="chain" id="PRO_5030849168" evidence="1">
    <location>
        <begin position="22"/>
        <end position="835"/>
    </location>
</feature>
<evidence type="ECO:0000256" key="1">
    <source>
        <dbReference type="SAM" id="SignalP"/>
    </source>
</evidence>
<evidence type="ECO:0000313" key="3">
    <source>
        <dbReference type="EMBL" id="QIA63442.1"/>
    </source>
</evidence>
<keyword evidence="1" id="KW-0732">Signal</keyword>
<dbReference type="NCBIfam" id="NF033681">
    <property type="entry name" value="ExeM_NucH_DNase"/>
    <property type="match status" value="1"/>
</dbReference>
<dbReference type="GO" id="GO:0004519">
    <property type="term" value="F:endonuclease activity"/>
    <property type="evidence" value="ECO:0007669"/>
    <property type="project" value="UniProtKB-KW"/>
</dbReference>
<dbReference type="SUPFAM" id="SSF56219">
    <property type="entry name" value="DNase I-like"/>
    <property type="match status" value="1"/>
</dbReference>
<accession>A0A7Z2T395</accession>
<dbReference type="SUPFAM" id="SSF74853">
    <property type="entry name" value="Lamin A/C globular tail domain"/>
    <property type="match status" value="1"/>
</dbReference>
<dbReference type="RefSeq" id="WP_164648336.1">
    <property type="nucleotide sequence ID" value="NZ_CP047475.1"/>
</dbReference>
<evidence type="ECO:0000313" key="4">
    <source>
        <dbReference type="Proteomes" id="UP000464262"/>
    </source>
</evidence>
<dbReference type="KEGG" id="vas:GT360_07885"/>
<dbReference type="Pfam" id="PF03372">
    <property type="entry name" value="Exo_endo_phos"/>
    <property type="match status" value="1"/>
</dbReference>
<keyword evidence="4" id="KW-1185">Reference proteome</keyword>
<sequence length="835" mass="93067">MNRLKLLTLCSSALFVTHAFSDILITEVVEGTGYHKAIEIGNTGDVPVNLNGYLLQLNVNFGGTWSADYPLDGITLAPFETWVVGNGNTNNDQDFLNRLDDINNSIANFNGDDPIRLTLNGDVIDMVGPDPEFNDRENFNKDITLVRRIYAPTADWNQGQWEVRGMNDWSDLGNIDQEGTAPLLPEGIPATIMELQGEGAWSPYTDPSNGIFESEDYFEVTGIITHVQQQKLGNDLLVGFFMQDQYGDNNPKTSDGIFVNAQPGSLEVGDEVTVVGKVYEHYYWTQLNAANVEATGIKNITIEPTTVVSIDSDLNFEQTLERYEGMLVQVNSETDMRVTRTFGFDYSSYRNNMVLSYQDVNFHPNQFNVPLSEGALEQDSLNKDRRLFVESPVKAADGVVPWYENFAQDNGTGATDDYIRVGASLSSDGLTGVIGYSYNEYRLYVLEPTSGEAFDHSQTQRPTHPELIEGDITVASFNVENYFTSPFGGRSNPLNQNRGAETLEEFERQKSKIVSALVALDADIIGLIEIENNGFDESSAIYDLVEALNSALPKKKQYRIAKQKKLGGEGYVGTDAITNKIIYRKKAAKVKSIDVIEMPQQHVQLDDGSFKRAYQRDAFTATFKVKGAKKPLIVSTNHFKSKGSTCWEDEQGDQPNDPDLQGSCERFRVSAAYHLAETLGSMKGYKIIMGDLNSYGLEDPMLVLTNRKEAPKGYETHAARDTYIGGDETDGKPLHGENGALIKKSYGYIDIVESIKPHSYSYSYNDTVGTLDYVLVDKQLEKFVIDAQVWPINAVESTLFEYSDKYSGELPKYSDAYRSSDHDPAIVTFKFAKDK</sequence>
<keyword evidence="3" id="KW-0378">Hydrolase</keyword>
<dbReference type="Gene3D" id="3.60.10.10">
    <property type="entry name" value="Endonuclease/exonuclease/phosphatase"/>
    <property type="match status" value="1"/>
</dbReference>
<gene>
    <name evidence="3" type="ORF">GT360_07885</name>
</gene>
<name>A0A7Z2T395_9VIBR</name>
<dbReference type="EMBL" id="CP047475">
    <property type="protein sequence ID" value="QIA63442.1"/>
    <property type="molecule type" value="Genomic_DNA"/>
</dbReference>
<dbReference type="PROSITE" id="PS51841">
    <property type="entry name" value="LTD"/>
    <property type="match status" value="1"/>
</dbReference>
<feature type="signal peptide" evidence="1">
    <location>
        <begin position="1"/>
        <end position="21"/>
    </location>
</feature>
<dbReference type="Pfam" id="PF00932">
    <property type="entry name" value="LTD"/>
    <property type="match status" value="1"/>
</dbReference>
<dbReference type="AlphaFoldDB" id="A0A7Z2T395"/>
<keyword evidence="3" id="KW-0255">Endonuclease</keyword>
<evidence type="ECO:0000259" key="2">
    <source>
        <dbReference type="PROSITE" id="PS51841"/>
    </source>
</evidence>
<dbReference type="InterPro" id="IPR047971">
    <property type="entry name" value="ExeM-like"/>
</dbReference>
<dbReference type="Proteomes" id="UP000464262">
    <property type="component" value="Chromosome 1"/>
</dbReference>
<keyword evidence="3" id="KW-0540">Nuclease</keyword>
<organism evidence="3 4">
    <name type="scientific">Vibrio astriarenae</name>
    <dbReference type="NCBI Taxonomy" id="1481923"/>
    <lineage>
        <taxon>Bacteria</taxon>
        <taxon>Pseudomonadati</taxon>
        <taxon>Pseudomonadota</taxon>
        <taxon>Gammaproteobacteria</taxon>
        <taxon>Vibrionales</taxon>
        <taxon>Vibrionaceae</taxon>
        <taxon>Vibrio</taxon>
    </lineage>
</organism>
<proteinExistence type="predicted"/>
<dbReference type="PANTHER" id="PTHR42834">
    <property type="entry name" value="ENDONUCLEASE/EXONUCLEASE/PHOSPHATASE FAMILY PROTEIN (AFU_ORTHOLOGUE AFUA_3G09210)"/>
    <property type="match status" value="1"/>
</dbReference>
<dbReference type="InterPro" id="IPR036415">
    <property type="entry name" value="Lamin_tail_dom_sf"/>
</dbReference>
<dbReference type="InterPro" id="IPR001322">
    <property type="entry name" value="Lamin_tail_dom"/>
</dbReference>